<feature type="compositionally biased region" description="Basic residues" evidence="1">
    <location>
        <begin position="28"/>
        <end position="37"/>
    </location>
</feature>
<dbReference type="AlphaFoldDB" id="A0A2U3DS91"/>
<name>A0A2U3DS91_PURLI</name>
<dbReference type="Proteomes" id="UP000245956">
    <property type="component" value="Unassembled WGS sequence"/>
</dbReference>
<gene>
    <name evidence="2" type="ORF">PCL_07401</name>
</gene>
<comment type="caution">
    <text evidence="2">The sequence shown here is derived from an EMBL/GenBank/DDBJ whole genome shotgun (WGS) entry which is preliminary data.</text>
</comment>
<dbReference type="SUPFAM" id="SSF52047">
    <property type="entry name" value="RNI-like"/>
    <property type="match status" value="1"/>
</dbReference>
<proteinExistence type="predicted"/>
<protein>
    <submittedName>
        <fullName evidence="2">Uncharacterized protein</fullName>
    </submittedName>
</protein>
<sequence length="608" mass="67877">MVRRSAADPPATASGKRKWDKAPNSDSKRKRIARPPKSRQEETLPEPTEPISGIDNSVTDVPQKLQSWDVGEDLWHLIANFLAEPIELNWPYKSAEAYEGASNTVVQMEKVRWARKDLNSLTRTCRRMYGVATPWLYRWVSLENAQSAASFLNTLYRRPERQGYVHHIAITSILDEQHFRSALRKLKWTMSKTTDYENRSEFIHRGVRAILNRRTRQTPKGPLALVMIFSELRRLASVHLSEPIFPDELLRNPSNVIQGTRNREGAMSKPMLSELSVIMRGAGEAFIPFTTGPGGGVKRLHLASETCFEEHSVCLDAMHTTLAIDKLERLQLSFVCMDGDCWQSCFSIAECLRELHIRLAGVGTSAVPAWVDDLNDALPTLASTLETLTIDSCYVRSFNSSSGPGSLSNLPRLQNLARLRIPAAFLFRNPEDVGDAVVLELLPKSLTALEMQEIWAQNDAPSSESQHLHSTWLATFLEVACAQLANLSLVRFFYQWEYCLKDATHRLASASNNVTLDIVPLESSSPEALSKLARAYLSAGDHDRAKQIASEVGQGSALSRGTTIRLAQVYAGLGLLEDGTKLLTRLHPPASQVVVRSITDMLQHRRGS</sequence>
<evidence type="ECO:0000256" key="1">
    <source>
        <dbReference type="SAM" id="MobiDB-lite"/>
    </source>
</evidence>
<dbReference type="EMBL" id="LCWV01000038">
    <property type="protein sequence ID" value="PWI65102.1"/>
    <property type="molecule type" value="Genomic_DNA"/>
</dbReference>
<evidence type="ECO:0000313" key="2">
    <source>
        <dbReference type="EMBL" id="PWI65102.1"/>
    </source>
</evidence>
<organism evidence="2 3">
    <name type="scientific">Purpureocillium lilacinum</name>
    <name type="common">Paecilomyces lilacinus</name>
    <dbReference type="NCBI Taxonomy" id="33203"/>
    <lineage>
        <taxon>Eukaryota</taxon>
        <taxon>Fungi</taxon>
        <taxon>Dikarya</taxon>
        <taxon>Ascomycota</taxon>
        <taxon>Pezizomycotina</taxon>
        <taxon>Sordariomycetes</taxon>
        <taxon>Hypocreomycetidae</taxon>
        <taxon>Hypocreales</taxon>
        <taxon>Ophiocordycipitaceae</taxon>
        <taxon>Purpureocillium</taxon>
    </lineage>
</organism>
<evidence type="ECO:0000313" key="3">
    <source>
        <dbReference type="Proteomes" id="UP000245956"/>
    </source>
</evidence>
<feature type="region of interest" description="Disordered" evidence="1">
    <location>
        <begin position="1"/>
        <end position="58"/>
    </location>
</feature>
<reference evidence="2 3" key="1">
    <citation type="journal article" date="2016" name="Front. Microbiol.">
        <title>Genome and transcriptome sequences reveal the specific parasitism of the nematophagous Purpureocillium lilacinum 36-1.</title>
        <authorList>
            <person name="Xie J."/>
            <person name="Li S."/>
            <person name="Mo C."/>
            <person name="Xiao X."/>
            <person name="Peng D."/>
            <person name="Wang G."/>
            <person name="Xiao Y."/>
        </authorList>
    </citation>
    <scope>NUCLEOTIDE SEQUENCE [LARGE SCALE GENOMIC DNA]</scope>
    <source>
        <strain evidence="2 3">36-1</strain>
    </source>
</reference>
<accession>A0A2U3DS91</accession>